<reference evidence="5 6" key="1">
    <citation type="journal article" date="2015" name="J. Biotechnol.">
        <title>Complete genome sequence of a malodorant-producing acetogen, Clostridium scatologenes ATCC 25775(T).</title>
        <authorList>
            <person name="Zhu Z."/>
            <person name="Guo T."/>
            <person name="Zheng H."/>
            <person name="Song T."/>
            <person name="Ouyang P."/>
            <person name="Xie J."/>
        </authorList>
    </citation>
    <scope>NUCLEOTIDE SEQUENCE [LARGE SCALE GENOMIC DNA]</scope>
    <source>
        <strain evidence="5 6">ATCC 25775</strain>
    </source>
</reference>
<evidence type="ECO:0000259" key="3">
    <source>
        <dbReference type="Pfam" id="PF26078"/>
    </source>
</evidence>
<dbReference type="RefSeq" id="WP_029161575.1">
    <property type="nucleotide sequence ID" value="NZ_CP009933.1"/>
</dbReference>
<organism evidence="5 6">
    <name type="scientific">Clostridium scatologenes</name>
    <dbReference type="NCBI Taxonomy" id="1548"/>
    <lineage>
        <taxon>Bacteria</taxon>
        <taxon>Bacillati</taxon>
        <taxon>Bacillota</taxon>
        <taxon>Clostridia</taxon>
        <taxon>Eubacteriales</taxon>
        <taxon>Clostridiaceae</taxon>
        <taxon>Clostridium</taxon>
    </lineage>
</organism>
<dbReference type="KEGG" id="csq:CSCA_2705"/>
<accession>A0A0E3K0A7</accession>
<keyword evidence="6" id="KW-1185">Reference proteome</keyword>
<evidence type="ECO:0000313" key="6">
    <source>
        <dbReference type="Proteomes" id="UP000033115"/>
    </source>
</evidence>
<feature type="domain" description="Baseplate J-like C-terminal" evidence="4">
    <location>
        <begin position="286"/>
        <end position="351"/>
    </location>
</feature>
<dbReference type="Pfam" id="PF26078">
    <property type="entry name" value="Baseplate_J_M"/>
    <property type="match status" value="1"/>
</dbReference>
<feature type="domain" description="Baseplate J-like central" evidence="3">
    <location>
        <begin position="191"/>
        <end position="268"/>
    </location>
</feature>
<protein>
    <submittedName>
        <fullName evidence="5">Baseplate J family protein</fullName>
    </submittedName>
</protein>
<dbReference type="HOGENOM" id="CLU_039609_0_0_9"/>
<evidence type="ECO:0000259" key="4">
    <source>
        <dbReference type="Pfam" id="PF26079"/>
    </source>
</evidence>
<evidence type="ECO:0000259" key="2">
    <source>
        <dbReference type="Pfam" id="PF04865"/>
    </source>
</evidence>
<name>A0A0E3K0A7_CLOSL</name>
<dbReference type="Pfam" id="PF04865">
    <property type="entry name" value="Baseplate_J"/>
    <property type="match status" value="1"/>
</dbReference>
<dbReference type="EMBL" id="CP009933">
    <property type="protein sequence ID" value="AKA69830.1"/>
    <property type="molecule type" value="Genomic_DNA"/>
</dbReference>
<sequence length="352" mass="37795">MFNHYIDGNSDSEILKRLKEDITSDVDKLEGSFIHDSLAPVSKESAKRYEKLDDLLNKAIPQLSSGKYLKMHAASRGVYETTAKYAVVNETINGKKGTLIPAGTMIQTPGGLKYKTTTDSVIGDDEKVISSLRAIDIGSKYNVPSNTITQLPVTINGIISVTNEAPATGGTDPETDGELLSRLLQRVQNPPSSGNKSDYERWAKEVSGVKGVKVVPLWNGPGTVKVICYGDNGQSLDSNILDNVKQHIDPKNGTGEGTAPIGANVSIVTVSNKVINVSIIDFKGDKSNVETSIKNYINTLKPGSSVKLINISAIITNTQGVEDFTSVKLNGDILNIGTTDEEKPVLGVITYE</sequence>
<dbReference type="STRING" id="1548.CSCA_2705"/>
<dbReference type="PANTHER" id="PTHR37829">
    <property type="entry name" value="PHAGE-LIKE ELEMENT PBSX PROTEIN XKDT"/>
    <property type="match status" value="1"/>
</dbReference>
<dbReference type="PANTHER" id="PTHR37829:SF3">
    <property type="entry name" value="PROTEIN JAYE-RELATED"/>
    <property type="match status" value="1"/>
</dbReference>
<feature type="domain" description="Baseplate protein J-like barrel" evidence="2">
    <location>
        <begin position="91"/>
        <end position="170"/>
    </location>
</feature>
<dbReference type="InterPro" id="IPR058530">
    <property type="entry name" value="Baseplate_J-like_C"/>
</dbReference>
<evidence type="ECO:0000313" key="5">
    <source>
        <dbReference type="EMBL" id="AKA69830.1"/>
    </source>
</evidence>
<gene>
    <name evidence="5" type="ORF">CSCA_2705</name>
</gene>
<dbReference type="InterPro" id="IPR006949">
    <property type="entry name" value="Barrel_Baseplate_J-like"/>
</dbReference>
<dbReference type="Pfam" id="PF26079">
    <property type="entry name" value="Baseplate_J_C"/>
    <property type="match status" value="1"/>
</dbReference>
<dbReference type="Proteomes" id="UP000033115">
    <property type="component" value="Chromosome"/>
</dbReference>
<evidence type="ECO:0000256" key="1">
    <source>
        <dbReference type="ARBA" id="ARBA00038087"/>
    </source>
</evidence>
<dbReference type="InterPro" id="IPR052399">
    <property type="entry name" value="Phage_Baseplate_Assmbl_Protein"/>
</dbReference>
<comment type="similarity">
    <text evidence="1">Belongs to the Mu gp47/PBSX XkdT family.</text>
</comment>
<dbReference type="AlphaFoldDB" id="A0A0E3K0A7"/>
<dbReference type="InterPro" id="IPR058531">
    <property type="entry name" value="Baseplate_J_M"/>
</dbReference>
<proteinExistence type="inferred from homology"/>